<evidence type="ECO:0000313" key="3">
    <source>
        <dbReference type="Proteomes" id="UP000243459"/>
    </source>
</evidence>
<evidence type="ECO:0000256" key="1">
    <source>
        <dbReference type="SAM" id="MobiDB-lite"/>
    </source>
</evidence>
<proteinExistence type="predicted"/>
<feature type="region of interest" description="Disordered" evidence="1">
    <location>
        <begin position="67"/>
        <end position="88"/>
    </location>
</feature>
<gene>
    <name evidence="2" type="ORF">A4U43_C03F23650</name>
</gene>
<keyword evidence="3" id="KW-1185">Reference proteome</keyword>
<evidence type="ECO:0000313" key="2">
    <source>
        <dbReference type="EMBL" id="ONK76078.1"/>
    </source>
</evidence>
<dbReference type="AlphaFoldDB" id="A0A5P1FCI7"/>
<feature type="compositionally biased region" description="Polar residues" evidence="1">
    <location>
        <begin position="76"/>
        <end position="88"/>
    </location>
</feature>
<sequence length="214" mass="22461">MVIVVFGEAEGIVGEENDRGVLGEAEGNVGEENVGKENHIGVFSGADNIDVSDKGSCGNERVKTMVQKKKRGRPSIKSSQAGESSTMRTCKPTLAQALNVAPTTTTQSPILSQSLAQAPNVASTITTQAPNASYTHHLRYPTPSAASTQVLDQVFVDNKGMVIFEKGGNIGNVALDVAPSQGLTSTTTTNSQGKKIVTRQSAIAQGLFRVEEDS</sequence>
<dbReference type="Gramene" id="ONK76078">
    <property type="protein sequence ID" value="ONK76078"/>
    <property type="gene ID" value="A4U43_C03F23650"/>
</dbReference>
<dbReference type="Proteomes" id="UP000243459">
    <property type="component" value="Chromosome 3"/>
</dbReference>
<accession>A0A5P1FCI7</accession>
<protein>
    <submittedName>
        <fullName evidence="2">Uncharacterized protein</fullName>
    </submittedName>
</protein>
<reference evidence="3" key="1">
    <citation type="journal article" date="2017" name="Nat. Commun.">
        <title>The asparagus genome sheds light on the origin and evolution of a young Y chromosome.</title>
        <authorList>
            <person name="Harkess A."/>
            <person name="Zhou J."/>
            <person name="Xu C."/>
            <person name="Bowers J.E."/>
            <person name="Van der Hulst R."/>
            <person name="Ayyampalayam S."/>
            <person name="Mercati F."/>
            <person name="Riccardi P."/>
            <person name="McKain M.R."/>
            <person name="Kakrana A."/>
            <person name="Tang H."/>
            <person name="Ray J."/>
            <person name="Groenendijk J."/>
            <person name="Arikit S."/>
            <person name="Mathioni S.M."/>
            <person name="Nakano M."/>
            <person name="Shan H."/>
            <person name="Telgmann-Rauber A."/>
            <person name="Kanno A."/>
            <person name="Yue Z."/>
            <person name="Chen H."/>
            <person name="Li W."/>
            <person name="Chen Y."/>
            <person name="Xu X."/>
            <person name="Zhang Y."/>
            <person name="Luo S."/>
            <person name="Chen H."/>
            <person name="Gao J."/>
            <person name="Mao Z."/>
            <person name="Pires J.C."/>
            <person name="Luo M."/>
            <person name="Kudrna D."/>
            <person name="Wing R.A."/>
            <person name="Meyers B.C."/>
            <person name="Yi K."/>
            <person name="Kong H."/>
            <person name="Lavrijsen P."/>
            <person name="Sunseri F."/>
            <person name="Falavigna A."/>
            <person name="Ye Y."/>
            <person name="Leebens-Mack J.H."/>
            <person name="Chen G."/>
        </authorList>
    </citation>
    <scope>NUCLEOTIDE SEQUENCE [LARGE SCALE GENOMIC DNA]</scope>
    <source>
        <strain evidence="3">cv. DH0086</strain>
    </source>
</reference>
<dbReference type="EMBL" id="CM007383">
    <property type="protein sequence ID" value="ONK76078.1"/>
    <property type="molecule type" value="Genomic_DNA"/>
</dbReference>
<organism evidence="2 3">
    <name type="scientific">Asparagus officinalis</name>
    <name type="common">Garden asparagus</name>
    <dbReference type="NCBI Taxonomy" id="4686"/>
    <lineage>
        <taxon>Eukaryota</taxon>
        <taxon>Viridiplantae</taxon>
        <taxon>Streptophyta</taxon>
        <taxon>Embryophyta</taxon>
        <taxon>Tracheophyta</taxon>
        <taxon>Spermatophyta</taxon>
        <taxon>Magnoliopsida</taxon>
        <taxon>Liliopsida</taxon>
        <taxon>Asparagales</taxon>
        <taxon>Asparagaceae</taxon>
        <taxon>Asparagoideae</taxon>
        <taxon>Asparagus</taxon>
    </lineage>
</organism>
<name>A0A5P1FCI7_ASPOF</name>